<accession>A0ABQ4Z7C8</accession>
<evidence type="ECO:0000256" key="5">
    <source>
        <dbReference type="ARBA" id="ARBA00022801"/>
    </source>
</evidence>
<name>A0ABQ4Z7C8_9ASTR</name>
<proteinExistence type="predicted"/>
<organism evidence="9 10">
    <name type="scientific">Tanacetum coccineum</name>
    <dbReference type="NCBI Taxonomy" id="301880"/>
    <lineage>
        <taxon>Eukaryota</taxon>
        <taxon>Viridiplantae</taxon>
        <taxon>Streptophyta</taxon>
        <taxon>Embryophyta</taxon>
        <taxon>Tracheophyta</taxon>
        <taxon>Spermatophyta</taxon>
        <taxon>Magnoliopsida</taxon>
        <taxon>eudicotyledons</taxon>
        <taxon>Gunneridae</taxon>
        <taxon>Pentapetalae</taxon>
        <taxon>asterids</taxon>
        <taxon>campanulids</taxon>
        <taxon>Asterales</taxon>
        <taxon>Asteraceae</taxon>
        <taxon>Asteroideae</taxon>
        <taxon>Anthemideae</taxon>
        <taxon>Anthemidinae</taxon>
        <taxon>Tanacetum</taxon>
    </lineage>
</organism>
<reference evidence="9" key="2">
    <citation type="submission" date="2022-01" db="EMBL/GenBank/DDBJ databases">
        <authorList>
            <person name="Yamashiro T."/>
            <person name="Shiraishi A."/>
            <person name="Satake H."/>
            <person name="Nakayama K."/>
        </authorList>
    </citation>
    <scope>NUCLEOTIDE SEQUENCE</scope>
</reference>
<sequence length="315" mass="35676">MSGRRSRRGTYGWIESFSGRADACWVFLSSSYGKAYIIGLESQENPSTAPWDDSLPRSSYFAFFRTNYQASATAFLRAPSLIYVALLVRVAIPSLVRMLSELVHQHQGSFQHGSSVRLRLACVPNSMLMQLKSLILQQEVYYFGEVTQSGTSSEETSIRNQEYRLIIFEVNLQGSSESTLKENGIHMDLAKIESIKDWASPKTATKIHDQSSHASGHVFRPGPVRGCDRLFVGTKYIVFTDHKSLQHILDQKELNMRQRRWLELLSDYDCEIRYHSGKANVVANALSKKERIKPLPIRALVMTIGLDLPKQILEA</sequence>
<evidence type="ECO:0000256" key="1">
    <source>
        <dbReference type="ARBA" id="ARBA00022679"/>
    </source>
</evidence>
<keyword evidence="1" id="KW-0808">Transferase</keyword>
<evidence type="ECO:0000259" key="8">
    <source>
        <dbReference type="Pfam" id="PF17917"/>
    </source>
</evidence>
<evidence type="ECO:0000256" key="7">
    <source>
        <dbReference type="SAM" id="Phobius"/>
    </source>
</evidence>
<dbReference type="PANTHER" id="PTHR34072">
    <property type="entry name" value="ENZYMATIC POLYPROTEIN-RELATED"/>
    <property type="match status" value="1"/>
</dbReference>
<protein>
    <submittedName>
        <fullName evidence="9">Reverse transcriptase domain-containing protein</fullName>
    </submittedName>
</protein>
<keyword evidence="2" id="KW-0548">Nucleotidyltransferase</keyword>
<keyword evidence="4" id="KW-0255">Endonuclease</keyword>
<evidence type="ECO:0000256" key="6">
    <source>
        <dbReference type="ARBA" id="ARBA00022918"/>
    </source>
</evidence>
<dbReference type="Pfam" id="PF17917">
    <property type="entry name" value="RT_RNaseH"/>
    <property type="match status" value="1"/>
</dbReference>
<reference evidence="9" key="1">
    <citation type="journal article" date="2022" name="Int. J. Mol. Sci.">
        <title>Draft Genome of Tanacetum Coccineum: Genomic Comparison of Closely Related Tanacetum-Family Plants.</title>
        <authorList>
            <person name="Yamashiro T."/>
            <person name="Shiraishi A."/>
            <person name="Nakayama K."/>
            <person name="Satake H."/>
        </authorList>
    </citation>
    <scope>NUCLEOTIDE SEQUENCE</scope>
</reference>
<keyword evidence="3" id="KW-0540">Nuclease</keyword>
<dbReference type="Proteomes" id="UP001151760">
    <property type="component" value="Unassembled WGS sequence"/>
</dbReference>
<evidence type="ECO:0000256" key="4">
    <source>
        <dbReference type="ARBA" id="ARBA00022759"/>
    </source>
</evidence>
<dbReference type="InterPro" id="IPR043502">
    <property type="entry name" value="DNA/RNA_pol_sf"/>
</dbReference>
<dbReference type="InterPro" id="IPR041373">
    <property type="entry name" value="RT_RNaseH"/>
</dbReference>
<keyword evidence="7" id="KW-0472">Membrane</keyword>
<keyword evidence="10" id="KW-1185">Reference proteome</keyword>
<dbReference type="EMBL" id="BQNB010011022">
    <property type="protein sequence ID" value="GJS85057.1"/>
    <property type="molecule type" value="Genomic_DNA"/>
</dbReference>
<feature type="domain" description="Reverse transcriptase RNase H-like" evidence="8">
    <location>
        <begin position="229"/>
        <end position="268"/>
    </location>
</feature>
<evidence type="ECO:0000256" key="2">
    <source>
        <dbReference type="ARBA" id="ARBA00022695"/>
    </source>
</evidence>
<keyword evidence="6 9" id="KW-0695">RNA-directed DNA polymerase</keyword>
<evidence type="ECO:0000256" key="3">
    <source>
        <dbReference type="ARBA" id="ARBA00022722"/>
    </source>
</evidence>
<gene>
    <name evidence="9" type="ORF">Tco_0751598</name>
</gene>
<keyword evidence="7" id="KW-0812">Transmembrane</keyword>
<dbReference type="SUPFAM" id="SSF56672">
    <property type="entry name" value="DNA/RNA polymerases"/>
    <property type="match status" value="1"/>
</dbReference>
<keyword evidence="7" id="KW-1133">Transmembrane helix</keyword>
<dbReference type="PANTHER" id="PTHR34072:SF52">
    <property type="entry name" value="RIBONUCLEASE H"/>
    <property type="match status" value="1"/>
</dbReference>
<comment type="caution">
    <text evidence="9">The sequence shown here is derived from an EMBL/GenBank/DDBJ whole genome shotgun (WGS) entry which is preliminary data.</text>
</comment>
<dbReference type="GO" id="GO:0003964">
    <property type="term" value="F:RNA-directed DNA polymerase activity"/>
    <property type="evidence" value="ECO:0007669"/>
    <property type="project" value="UniProtKB-KW"/>
</dbReference>
<evidence type="ECO:0000313" key="10">
    <source>
        <dbReference type="Proteomes" id="UP001151760"/>
    </source>
</evidence>
<evidence type="ECO:0000313" key="9">
    <source>
        <dbReference type="EMBL" id="GJS85057.1"/>
    </source>
</evidence>
<keyword evidence="5" id="KW-0378">Hydrolase</keyword>
<feature type="transmembrane region" description="Helical" evidence="7">
    <location>
        <begin position="74"/>
        <end position="92"/>
    </location>
</feature>